<feature type="domain" description="SMP-30/Gluconolactonase/LRE-like region" evidence="4">
    <location>
        <begin position="15"/>
        <end position="257"/>
    </location>
</feature>
<protein>
    <recommendedName>
        <fullName evidence="4">SMP-30/Gluconolactonase/LRE-like region domain-containing protein</fullName>
    </recommendedName>
</protein>
<evidence type="ECO:0000259" key="4">
    <source>
        <dbReference type="Pfam" id="PF08450"/>
    </source>
</evidence>
<dbReference type="GO" id="GO:0019853">
    <property type="term" value="P:L-ascorbic acid biosynthetic process"/>
    <property type="evidence" value="ECO:0007669"/>
    <property type="project" value="TreeGrafter"/>
</dbReference>
<evidence type="ECO:0000313" key="5">
    <source>
        <dbReference type="EMBL" id="QEX22842.1"/>
    </source>
</evidence>
<dbReference type="Gene3D" id="2.120.10.30">
    <property type="entry name" value="TolB, C-terminal domain"/>
    <property type="match status" value="1"/>
</dbReference>
<feature type="binding site" evidence="3">
    <location>
        <position position="121"/>
    </location>
    <ligand>
        <name>substrate</name>
    </ligand>
</feature>
<evidence type="ECO:0000256" key="1">
    <source>
        <dbReference type="ARBA" id="ARBA00008853"/>
    </source>
</evidence>
<organism evidence="5 6">
    <name type="scientific">Hypericibacter adhaerens</name>
    <dbReference type="NCBI Taxonomy" id="2602016"/>
    <lineage>
        <taxon>Bacteria</taxon>
        <taxon>Pseudomonadati</taxon>
        <taxon>Pseudomonadota</taxon>
        <taxon>Alphaproteobacteria</taxon>
        <taxon>Rhodospirillales</taxon>
        <taxon>Dongiaceae</taxon>
        <taxon>Hypericibacter</taxon>
    </lineage>
</organism>
<accession>A0A5J6MYI9</accession>
<dbReference type="PRINTS" id="PR01790">
    <property type="entry name" value="SMP30FAMILY"/>
</dbReference>
<dbReference type="GO" id="GO:0005509">
    <property type="term" value="F:calcium ion binding"/>
    <property type="evidence" value="ECO:0007669"/>
    <property type="project" value="TreeGrafter"/>
</dbReference>
<feature type="active site" description="Proton donor/acceptor" evidence="2">
    <location>
        <position position="199"/>
    </location>
</feature>
<dbReference type="SUPFAM" id="SSF63829">
    <property type="entry name" value="Calcium-dependent phosphotriesterase"/>
    <property type="match status" value="1"/>
</dbReference>
<dbReference type="InterPro" id="IPR011042">
    <property type="entry name" value="6-blade_b-propeller_TolB-like"/>
</dbReference>
<keyword evidence="3" id="KW-0862">Zinc</keyword>
<dbReference type="KEGG" id="hadh:FRZ61_27750"/>
<dbReference type="Proteomes" id="UP000325797">
    <property type="component" value="Chromosome"/>
</dbReference>
<dbReference type="PANTHER" id="PTHR10907:SF47">
    <property type="entry name" value="REGUCALCIN"/>
    <property type="match status" value="1"/>
</dbReference>
<keyword evidence="3" id="KW-0479">Metal-binding</keyword>
<dbReference type="AlphaFoldDB" id="A0A5J6MYI9"/>
<gene>
    <name evidence="5" type="ORF">FRZ61_27750</name>
</gene>
<dbReference type="GO" id="GO:0004341">
    <property type="term" value="F:gluconolactonase activity"/>
    <property type="evidence" value="ECO:0007669"/>
    <property type="project" value="TreeGrafter"/>
</dbReference>
<dbReference type="RefSeq" id="WP_151118290.1">
    <property type="nucleotide sequence ID" value="NZ_CP042582.1"/>
</dbReference>
<feature type="binding site" evidence="3">
    <location>
        <position position="199"/>
    </location>
    <ligand>
        <name>a divalent metal cation</name>
        <dbReference type="ChEBI" id="CHEBI:60240"/>
    </ligand>
</feature>
<name>A0A5J6MYI9_9PROT</name>
<dbReference type="PANTHER" id="PTHR10907">
    <property type="entry name" value="REGUCALCIN"/>
    <property type="match status" value="1"/>
</dbReference>
<sequence>MRLTAHCVLPAAARLGESALWLAEEQRLYWLDLKAPAIHRFDPATGTDERWELALEIPLGCLLRRADDLLLAGRRGLYAVDFAGRALRFWFDPNDRPADTAFNDGKTDRFGHIWLGSSHIEEREPIGKFYRIDRDGAVTVADQGFPCSNGPALSPDGTVLYFADTVGLQVLRYDLDPKTGRLSNRRLFLQFAPEQGQPDGMTVDEEGGLWVCHWGGWGVTRYTPEGQVSARIDLPAPNVTSCAFGDEDLRTLYITSAKDDMSSADAARAPLAGGLFAVRPGQCGLLEPIF</sequence>
<reference evidence="5 6" key="1">
    <citation type="submission" date="2019-08" db="EMBL/GenBank/DDBJ databases">
        <title>Hyperibacter terrae gen. nov., sp. nov. and Hyperibacter viscosus sp. nov., two new members in the family Rhodospirillaceae isolated from the rhizosphere of Hypericum perforatum.</title>
        <authorList>
            <person name="Noviana Z."/>
        </authorList>
    </citation>
    <scope>NUCLEOTIDE SEQUENCE [LARGE SCALE GENOMIC DNA]</scope>
    <source>
        <strain evidence="5 6">R5959</strain>
    </source>
</reference>
<evidence type="ECO:0000313" key="6">
    <source>
        <dbReference type="Proteomes" id="UP000325797"/>
    </source>
</evidence>
<feature type="binding site" evidence="3">
    <location>
        <position position="103"/>
    </location>
    <ligand>
        <name>substrate</name>
    </ligand>
</feature>
<feature type="binding site" evidence="3">
    <location>
        <position position="149"/>
    </location>
    <ligand>
        <name>a divalent metal cation</name>
        <dbReference type="ChEBI" id="CHEBI:60240"/>
    </ligand>
</feature>
<dbReference type="InterPro" id="IPR005511">
    <property type="entry name" value="SMP-30"/>
</dbReference>
<comment type="cofactor">
    <cofactor evidence="3">
        <name>Zn(2+)</name>
        <dbReference type="ChEBI" id="CHEBI:29105"/>
    </cofactor>
    <text evidence="3">Binds 1 divalent metal cation per subunit.</text>
</comment>
<keyword evidence="6" id="KW-1185">Reference proteome</keyword>
<comment type="similarity">
    <text evidence="1">Belongs to the SMP-30/CGR1 family.</text>
</comment>
<dbReference type="Pfam" id="PF08450">
    <property type="entry name" value="SGL"/>
    <property type="match status" value="1"/>
</dbReference>
<evidence type="ECO:0000256" key="2">
    <source>
        <dbReference type="PIRSR" id="PIRSR605511-1"/>
    </source>
</evidence>
<feature type="binding site" evidence="3">
    <location>
        <position position="17"/>
    </location>
    <ligand>
        <name>a divalent metal cation</name>
        <dbReference type="ChEBI" id="CHEBI:60240"/>
    </ligand>
</feature>
<evidence type="ECO:0000256" key="3">
    <source>
        <dbReference type="PIRSR" id="PIRSR605511-2"/>
    </source>
</evidence>
<proteinExistence type="inferred from homology"/>
<dbReference type="EMBL" id="CP042582">
    <property type="protein sequence ID" value="QEX22842.1"/>
    <property type="molecule type" value="Genomic_DNA"/>
</dbReference>
<dbReference type="OrthoDB" id="2633250at2"/>
<dbReference type="InterPro" id="IPR013658">
    <property type="entry name" value="SGL"/>
</dbReference>